<gene>
    <name evidence="2" type="ORF">Fot_28833</name>
</gene>
<evidence type="ECO:0000259" key="1">
    <source>
        <dbReference type="Pfam" id="PF00931"/>
    </source>
</evidence>
<keyword evidence="3" id="KW-1185">Reference proteome</keyword>
<comment type="caution">
    <text evidence="2">The sequence shown here is derived from an EMBL/GenBank/DDBJ whole genome shotgun (WGS) entry which is preliminary data.</text>
</comment>
<name>A0ABD1TQ79_9LAMI</name>
<accession>A0ABD1TQ79</accession>
<feature type="domain" description="NB-ARC" evidence="1">
    <location>
        <begin position="50"/>
        <end position="109"/>
    </location>
</feature>
<dbReference type="InterPro" id="IPR027417">
    <property type="entry name" value="P-loop_NTPase"/>
</dbReference>
<evidence type="ECO:0000313" key="3">
    <source>
        <dbReference type="Proteomes" id="UP001604277"/>
    </source>
</evidence>
<dbReference type="SUPFAM" id="SSF52540">
    <property type="entry name" value="P-loop containing nucleoside triphosphate hydrolases"/>
    <property type="match status" value="1"/>
</dbReference>
<dbReference type="Proteomes" id="UP001604277">
    <property type="component" value="Unassembled WGS sequence"/>
</dbReference>
<dbReference type="Pfam" id="PF00931">
    <property type="entry name" value="NB-ARC"/>
    <property type="match status" value="1"/>
</dbReference>
<dbReference type="AlphaFoldDB" id="A0ABD1TQ79"/>
<protein>
    <submittedName>
        <fullName evidence="2">NB-ARC domain-containing protein</fullName>
    </submittedName>
</protein>
<organism evidence="2 3">
    <name type="scientific">Forsythia ovata</name>
    <dbReference type="NCBI Taxonomy" id="205694"/>
    <lineage>
        <taxon>Eukaryota</taxon>
        <taxon>Viridiplantae</taxon>
        <taxon>Streptophyta</taxon>
        <taxon>Embryophyta</taxon>
        <taxon>Tracheophyta</taxon>
        <taxon>Spermatophyta</taxon>
        <taxon>Magnoliopsida</taxon>
        <taxon>eudicotyledons</taxon>
        <taxon>Gunneridae</taxon>
        <taxon>Pentapetalae</taxon>
        <taxon>asterids</taxon>
        <taxon>lamiids</taxon>
        <taxon>Lamiales</taxon>
        <taxon>Oleaceae</taxon>
        <taxon>Forsythieae</taxon>
        <taxon>Forsythia</taxon>
    </lineage>
</organism>
<proteinExistence type="predicted"/>
<evidence type="ECO:0000313" key="2">
    <source>
        <dbReference type="EMBL" id="KAL2514862.1"/>
    </source>
</evidence>
<dbReference type="EMBL" id="JBFOLJ010000008">
    <property type="protein sequence ID" value="KAL2514862.1"/>
    <property type="molecule type" value="Genomic_DNA"/>
</dbReference>
<dbReference type="InterPro" id="IPR002182">
    <property type="entry name" value="NB-ARC"/>
</dbReference>
<dbReference type="Gene3D" id="3.40.50.300">
    <property type="entry name" value="P-loop containing nucleotide triphosphate hydrolases"/>
    <property type="match status" value="1"/>
</dbReference>
<sequence length="118" mass="13444">MRALVFKDSGHGTPQDFSAFSLLQVLEMAYAALVSLTQTLERMLHPDQCLLLLDEQQIRSLLEKGKRYLIVMDDVWNTKAWDEVNRLFPDDSNGSRIILTFRLSDVAAMPTLLALFTI</sequence>
<reference evidence="3" key="1">
    <citation type="submission" date="2024-07" db="EMBL/GenBank/DDBJ databases">
        <title>Two chromosome-level genome assemblies of Korean endemic species Abeliophyllum distichum and Forsythia ovata (Oleaceae).</title>
        <authorList>
            <person name="Jang H."/>
        </authorList>
    </citation>
    <scope>NUCLEOTIDE SEQUENCE [LARGE SCALE GENOMIC DNA]</scope>
</reference>